<evidence type="ECO:0000313" key="3">
    <source>
        <dbReference type="EMBL" id="MVN90139.1"/>
    </source>
</evidence>
<dbReference type="OrthoDB" id="795070at2"/>
<evidence type="ECO:0000256" key="1">
    <source>
        <dbReference type="SAM" id="Phobius"/>
    </source>
</evidence>
<dbReference type="AlphaFoldDB" id="A0A6I4I9J8"/>
<keyword evidence="4" id="KW-1185">Reference proteome</keyword>
<dbReference type="InterPro" id="IPR025588">
    <property type="entry name" value="YcxB-like_C"/>
</dbReference>
<keyword evidence="1" id="KW-0812">Transmembrane</keyword>
<organism evidence="3 4">
    <name type="scientific">Mucilaginibacter aquatilis</name>
    <dbReference type="NCBI Taxonomy" id="1517760"/>
    <lineage>
        <taxon>Bacteria</taxon>
        <taxon>Pseudomonadati</taxon>
        <taxon>Bacteroidota</taxon>
        <taxon>Sphingobacteriia</taxon>
        <taxon>Sphingobacteriales</taxon>
        <taxon>Sphingobacteriaceae</taxon>
        <taxon>Mucilaginibacter</taxon>
    </lineage>
</organism>
<proteinExistence type="predicted"/>
<comment type="caution">
    <text evidence="3">The sequence shown here is derived from an EMBL/GenBank/DDBJ whole genome shotgun (WGS) entry which is preliminary data.</text>
</comment>
<feature type="transmembrane region" description="Helical" evidence="1">
    <location>
        <begin position="33"/>
        <end position="50"/>
    </location>
</feature>
<dbReference type="EMBL" id="WQLA01000001">
    <property type="protein sequence ID" value="MVN90139.1"/>
    <property type="molecule type" value="Genomic_DNA"/>
</dbReference>
<dbReference type="Proteomes" id="UP000434850">
    <property type="component" value="Unassembled WGS sequence"/>
</dbReference>
<gene>
    <name evidence="3" type="ORF">GO816_03280</name>
</gene>
<dbReference type="RefSeq" id="WP_157539909.1">
    <property type="nucleotide sequence ID" value="NZ_WQLA01000001.1"/>
</dbReference>
<reference evidence="3 4" key="1">
    <citation type="submission" date="2019-12" db="EMBL/GenBank/DDBJ databases">
        <title>Mucilaginibacter sp. HME9299 genome sequencing and assembly.</title>
        <authorList>
            <person name="Kang H."/>
            <person name="Kim H."/>
            <person name="Joh K."/>
        </authorList>
    </citation>
    <scope>NUCLEOTIDE SEQUENCE [LARGE SCALE GENOMIC DNA]</scope>
    <source>
        <strain evidence="3 4">HME9299</strain>
    </source>
</reference>
<sequence length="180" mass="21229">MHAIITFTKEDLLTNCLFVVSKSKLAKRTRNRGVIFLTVWFLLLAAWCFYEGDMEWTGYCIGLACVTFILLPFLQKNIYKKIYNKHTNEKFEKLKNAPFDITLTPDSFIYKSIFSDVTLNTSQIENITETGNHFFVKFNSQDTITLPKRSFDYQELNNLLKDIAKTNNIEVNRELNWRWK</sequence>
<evidence type="ECO:0000259" key="2">
    <source>
        <dbReference type="Pfam" id="PF14317"/>
    </source>
</evidence>
<feature type="domain" description="YcxB-like C-terminal" evidence="2">
    <location>
        <begin position="104"/>
        <end position="160"/>
    </location>
</feature>
<accession>A0A6I4I9J8</accession>
<dbReference type="Pfam" id="PF14317">
    <property type="entry name" value="YcxB"/>
    <property type="match status" value="1"/>
</dbReference>
<feature type="transmembrane region" description="Helical" evidence="1">
    <location>
        <begin position="56"/>
        <end position="74"/>
    </location>
</feature>
<name>A0A6I4I9J8_9SPHI</name>
<keyword evidence="1" id="KW-0472">Membrane</keyword>
<evidence type="ECO:0000313" key="4">
    <source>
        <dbReference type="Proteomes" id="UP000434850"/>
    </source>
</evidence>
<keyword evidence="1" id="KW-1133">Transmembrane helix</keyword>
<protein>
    <recommendedName>
        <fullName evidence="2">YcxB-like C-terminal domain-containing protein</fullName>
    </recommendedName>
</protein>